<gene>
    <name evidence="2" type="ORF">B0H16DRAFT_1712882</name>
</gene>
<feature type="compositionally biased region" description="Low complexity" evidence="1">
    <location>
        <begin position="9"/>
        <end position="29"/>
    </location>
</feature>
<proteinExistence type="predicted"/>
<evidence type="ECO:0000313" key="2">
    <source>
        <dbReference type="EMBL" id="KAJ7775304.1"/>
    </source>
</evidence>
<keyword evidence="3" id="KW-1185">Reference proteome</keyword>
<protein>
    <submittedName>
        <fullName evidence="2">Uncharacterized protein</fullName>
    </submittedName>
</protein>
<dbReference type="Proteomes" id="UP001215598">
    <property type="component" value="Unassembled WGS sequence"/>
</dbReference>
<accession>A0AAD7K228</accession>
<sequence>MTTDKARARAAAARAAKPKPKAIASPTKSTSRKRKPSAKAALLLKKKKKKRGDESSEDSVDELEDNTVVSKIVLDVDWKDSALSQKLLAHISENGDIKRSLYPPCGPNASSTKGGGKPKTASY</sequence>
<name>A0AAD7K228_9AGAR</name>
<comment type="caution">
    <text evidence="2">The sequence shown here is derived from an EMBL/GenBank/DDBJ whole genome shotgun (WGS) entry which is preliminary data.</text>
</comment>
<feature type="region of interest" description="Disordered" evidence="1">
    <location>
        <begin position="93"/>
        <end position="123"/>
    </location>
</feature>
<feature type="region of interest" description="Disordered" evidence="1">
    <location>
        <begin position="1"/>
        <end position="64"/>
    </location>
</feature>
<evidence type="ECO:0000313" key="3">
    <source>
        <dbReference type="Proteomes" id="UP001215598"/>
    </source>
</evidence>
<reference evidence="2" key="1">
    <citation type="submission" date="2023-03" db="EMBL/GenBank/DDBJ databases">
        <title>Massive genome expansion in bonnet fungi (Mycena s.s.) driven by repeated elements and novel gene families across ecological guilds.</title>
        <authorList>
            <consortium name="Lawrence Berkeley National Laboratory"/>
            <person name="Harder C.B."/>
            <person name="Miyauchi S."/>
            <person name="Viragh M."/>
            <person name="Kuo A."/>
            <person name="Thoen E."/>
            <person name="Andreopoulos B."/>
            <person name="Lu D."/>
            <person name="Skrede I."/>
            <person name="Drula E."/>
            <person name="Henrissat B."/>
            <person name="Morin E."/>
            <person name="Kohler A."/>
            <person name="Barry K."/>
            <person name="LaButti K."/>
            <person name="Morin E."/>
            <person name="Salamov A."/>
            <person name="Lipzen A."/>
            <person name="Mereny Z."/>
            <person name="Hegedus B."/>
            <person name="Baldrian P."/>
            <person name="Stursova M."/>
            <person name="Weitz H."/>
            <person name="Taylor A."/>
            <person name="Grigoriev I.V."/>
            <person name="Nagy L.G."/>
            <person name="Martin F."/>
            <person name="Kauserud H."/>
        </authorList>
    </citation>
    <scope>NUCLEOTIDE SEQUENCE</scope>
    <source>
        <strain evidence="2">CBHHK182m</strain>
    </source>
</reference>
<feature type="compositionally biased region" description="Acidic residues" evidence="1">
    <location>
        <begin position="55"/>
        <end position="64"/>
    </location>
</feature>
<dbReference type="AlphaFoldDB" id="A0AAD7K228"/>
<evidence type="ECO:0000256" key="1">
    <source>
        <dbReference type="SAM" id="MobiDB-lite"/>
    </source>
</evidence>
<organism evidence="2 3">
    <name type="scientific">Mycena metata</name>
    <dbReference type="NCBI Taxonomy" id="1033252"/>
    <lineage>
        <taxon>Eukaryota</taxon>
        <taxon>Fungi</taxon>
        <taxon>Dikarya</taxon>
        <taxon>Basidiomycota</taxon>
        <taxon>Agaricomycotina</taxon>
        <taxon>Agaricomycetes</taxon>
        <taxon>Agaricomycetidae</taxon>
        <taxon>Agaricales</taxon>
        <taxon>Marasmiineae</taxon>
        <taxon>Mycenaceae</taxon>
        <taxon>Mycena</taxon>
    </lineage>
</organism>
<dbReference type="EMBL" id="JARKIB010000010">
    <property type="protein sequence ID" value="KAJ7775304.1"/>
    <property type="molecule type" value="Genomic_DNA"/>
</dbReference>